<feature type="transmembrane region" description="Helical" evidence="9">
    <location>
        <begin position="283"/>
        <end position="308"/>
    </location>
</feature>
<dbReference type="GO" id="GO:0015343">
    <property type="term" value="F:siderophore-iron transmembrane transporter activity"/>
    <property type="evidence" value="ECO:0007669"/>
    <property type="project" value="TreeGrafter"/>
</dbReference>
<dbReference type="PANTHER" id="PTHR23501:SF92">
    <property type="entry name" value="GLUTATHIONE EXCHANGER 1-RELATED"/>
    <property type="match status" value="1"/>
</dbReference>
<evidence type="ECO:0000256" key="7">
    <source>
        <dbReference type="ARBA" id="ARBA00023136"/>
    </source>
</evidence>
<dbReference type="PANTHER" id="PTHR23501">
    <property type="entry name" value="MAJOR FACILITATOR SUPERFAMILY"/>
    <property type="match status" value="1"/>
</dbReference>
<feature type="transmembrane region" description="Helical" evidence="9">
    <location>
        <begin position="171"/>
        <end position="196"/>
    </location>
</feature>
<feature type="transmembrane region" description="Helical" evidence="9">
    <location>
        <begin position="394"/>
        <end position="417"/>
    </location>
</feature>
<dbReference type="Pfam" id="PF07690">
    <property type="entry name" value="MFS_1"/>
    <property type="match status" value="1"/>
</dbReference>
<gene>
    <name evidence="10" type="primary">SIT1</name>
    <name evidence="10" type="ORF">CTA1_6639</name>
</gene>
<feature type="transmembrane region" description="Helical" evidence="9">
    <location>
        <begin position="145"/>
        <end position="165"/>
    </location>
</feature>
<dbReference type="AlphaFoldDB" id="A0A4V6DHN4"/>
<evidence type="ECO:0000256" key="3">
    <source>
        <dbReference type="ARBA" id="ARBA00022448"/>
    </source>
</evidence>
<dbReference type="Gene3D" id="1.20.1250.20">
    <property type="entry name" value="MFS general substrate transporter like domains"/>
    <property type="match status" value="2"/>
</dbReference>
<reference evidence="10 11" key="1">
    <citation type="journal article" date="2019" name="PLoS ONE">
        <title>Comparative genome analysis indicates high evolutionary potential of pathogenicity genes in Colletotrichum tanaceti.</title>
        <authorList>
            <person name="Lelwala R.V."/>
            <person name="Korhonen P.K."/>
            <person name="Young N.D."/>
            <person name="Scott J.B."/>
            <person name="Ades P.A."/>
            <person name="Gasser R.B."/>
            <person name="Taylor P.W.J."/>
        </authorList>
    </citation>
    <scope>NUCLEOTIDE SEQUENCE [LARGE SCALE GENOMIC DNA]</scope>
    <source>
        <strain evidence="10">BRIP57314</strain>
    </source>
</reference>
<accession>A0A4V6DHN4</accession>
<evidence type="ECO:0000256" key="9">
    <source>
        <dbReference type="SAM" id="Phobius"/>
    </source>
</evidence>
<keyword evidence="5 9" id="KW-1133">Transmembrane helix</keyword>
<dbReference type="GO" id="GO:0005768">
    <property type="term" value="C:endosome"/>
    <property type="evidence" value="ECO:0007669"/>
    <property type="project" value="TreeGrafter"/>
</dbReference>
<proteinExistence type="inferred from homology"/>
<dbReference type="GO" id="GO:0005774">
    <property type="term" value="C:vacuolar membrane"/>
    <property type="evidence" value="ECO:0007669"/>
    <property type="project" value="TreeGrafter"/>
</dbReference>
<keyword evidence="6" id="KW-0406">Ion transport</keyword>
<evidence type="ECO:0000256" key="6">
    <source>
        <dbReference type="ARBA" id="ARBA00023065"/>
    </source>
</evidence>
<dbReference type="GO" id="GO:0005886">
    <property type="term" value="C:plasma membrane"/>
    <property type="evidence" value="ECO:0007669"/>
    <property type="project" value="TreeGrafter"/>
</dbReference>
<feature type="transmembrane region" description="Helical" evidence="9">
    <location>
        <begin position="492"/>
        <end position="512"/>
    </location>
</feature>
<dbReference type="SUPFAM" id="SSF103473">
    <property type="entry name" value="MFS general substrate transporter"/>
    <property type="match status" value="1"/>
</dbReference>
<keyword evidence="4 9" id="KW-0812">Transmembrane</keyword>
<feature type="transmembrane region" description="Helical" evidence="9">
    <location>
        <begin position="449"/>
        <end position="471"/>
    </location>
</feature>
<dbReference type="InterPro" id="IPR011701">
    <property type="entry name" value="MFS"/>
</dbReference>
<dbReference type="Proteomes" id="UP000310108">
    <property type="component" value="Unassembled WGS sequence"/>
</dbReference>
<feature type="transmembrane region" description="Helical" evidence="9">
    <location>
        <begin position="424"/>
        <end position="443"/>
    </location>
</feature>
<feature type="transmembrane region" description="Helical" evidence="9">
    <location>
        <begin position="241"/>
        <end position="262"/>
    </location>
</feature>
<name>A0A4V6DHN4_9PEZI</name>
<evidence type="ECO:0000256" key="1">
    <source>
        <dbReference type="ARBA" id="ARBA00004127"/>
    </source>
</evidence>
<sequence length="665" mass="72238">MPVVVPSKARPEREREREREGAMSNPRTEQYGGDGAPAPSCEESETSPLLIGQTPSQSDLNIHGVVKQRPDPIAAGRITTAERVWLFVGIFLVGYAYGLDSQVRGTYQPYATSSLNLHSSHSTINVLRSVVAVASQPTAAKIADIYGRFETVVAAILLYVLGTALEATATSVELFCAGAILYQIGWTCIVLLLEVLVADFSSMRSRVFFSYVPAIPFVFNTWISGTVTSAVLRVTSWRWGIGMWAIILPVCSIPLLTSLYSFGQQSRKSESHPAEPKRAAVDLFHQLDAVGLAILVAAFSFTLAPLTLAGGTASHWKSPAIIFPLVFGLLCIPAFIFWERRHAQVPLIPFRLLKDRGVWSALAVRSLLNFAWSTQGNYLYTVLVVAFDFPIETATRILSFFSFFGVFSGVMVGVVVYRTRRLKGIIITGACIFTASFGLLVLYPGGATSASQSGLIAAQIIMGLAGGLFAYPTQASIQASADHEHVAVVTSLYLSVFNVGSALGNCLSGALWTQLLYPSLEQNLAFQPNGTLAQAVYNSPFATIEHYPVGGKIRDAIIDSYKDVQRLLCIAGLCICVPMVGFAFALRNPRLSEEREIQYWYLGISRPCSGFAARPVPDQGAADPDDLRDGYYVTNVTKPKLHPTGSRIMPQMMGSSRALSEKAML</sequence>
<comment type="caution">
    <text evidence="10">The sequence shown here is derived from an EMBL/GenBank/DDBJ whole genome shotgun (WGS) entry which is preliminary data.</text>
</comment>
<keyword evidence="7 9" id="KW-0472">Membrane</keyword>
<dbReference type="EMBL" id="PJEX01000048">
    <property type="protein sequence ID" value="TKW57186.1"/>
    <property type="molecule type" value="Genomic_DNA"/>
</dbReference>
<feature type="transmembrane region" description="Helical" evidence="9">
    <location>
        <begin position="564"/>
        <end position="586"/>
    </location>
</feature>
<organism evidence="10 11">
    <name type="scientific">Colletotrichum tanaceti</name>
    <dbReference type="NCBI Taxonomy" id="1306861"/>
    <lineage>
        <taxon>Eukaryota</taxon>
        <taxon>Fungi</taxon>
        <taxon>Dikarya</taxon>
        <taxon>Ascomycota</taxon>
        <taxon>Pezizomycotina</taxon>
        <taxon>Sordariomycetes</taxon>
        <taxon>Hypocreomycetidae</taxon>
        <taxon>Glomerellales</taxon>
        <taxon>Glomerellaceae</taxon>
        <taxon>Colletotrichum</taxon>
        <taxon>Colletotrichum destructivum species complex</taxon>
    </lineage>
</organism>
<feature type="transmembrane region" description="Helical" evidence="9">
    <location>
        <begin position="208"/>
        <end position="235"/>
    </location>
</feature>
<feature type="compositionally biased region" description="Basic and acidic residues" evidence="8">
    <location>
        <begin position="9"/>
        <end position="21"/>
    </location>
</feature>
<feature type="transmembrane region" description="Helical" evidence="9">
    <location>
        <begin position="320"/>
        <end position="338"/>
    </location>
</feature>
<feature type="region of interest" description="Disordered" evidence="8">
    <location>
        <begin position="1"/>
        <end position="50"/>
    </location>
</feature>
<evidence type="ECO:0000313" key="11">
    <source>
        <dbReference type="Proteomes" id="UP000310108"/>
    </source>
</evidence>
<evidence type="ECO:0000256" key="4">
    <source>
        <dbReference type="ARBA" id="ARBA00022692"/>
    </source>
</evidence>
<evidence type="ECO:0000256" key="2">
    <source>
        <dbReference type="ARBA" id="ARBA00008335"/>
    </source>
</evidence>
<evidence type="ECO:0000256" key="5">
    <source>
        <dbReference type="ARBA" id="ARBA00022989"/>
    </source>
</evidence>
<keyword evidence="11" id="KW-1185">Reference proteome</keyword>
<comment type="subcellular location">
    <subcellularLocation>
        <location evidence="1">Endomembrane system</location>
        <topology evidence="1">Multi-pass membrane protein</topology>
    </subcellularLocation>
</comment>
<dbReference type="FunFam" id="1.20.1250.20:FF:000197">
    <property type="entry name" value="Siderophore iron transporter 1"/>
    <property type="match status" value="1"/>
</dbReference>
<feature type="transmembrane region" description="Helical" evidence="9">
    <location>
        <begin position="358"/>
        <end position="374"/>
    </location>
</feature>
<evidence type="ECO:0000256" key="8">
    <source>
        <dbReference type="SAM" id="MobiDB-lite"/>
    </source>
</evidence>
<keyword evidence="3" id="KW-0813">Transport</keyword>
<comment type="similarity">
    <text evidence="2">Belongs to the major facilitator superfamily.</text>
</comment>
<protein>
    <submittedName>
        <fullName evidence="10">Siderophore iron transporter 1</fullName>
    </submittedName>
</protein>
<dbReference type="InterPro" id="IPR036259">
    <property type="entry name" value="MFS_trans_sf"/>
</dbReference>
<evidence type="ECO:0000313" key="10">
    <source>
        <dbReference type="EMBL" id="TKW57186.1"/>
    </source>
</evidence>